<dbReference type="SMART" id="SM00129">
    <property type="entry name" value="KISc"/>
    <property type="match status" value="1"/>
</dbReference>
<protein>
    <recommendedName>
        <fullName evidence="7">Kinesin-like protein</fullName>
    </recommendedName>
</protein>
<dbReference type="InterPro" id="IPR019821">
    <property type="entry name" value="Kinesin_motor_CS"/>
</dbReference>
<comment type="caution">
    <text evidence="10">The sequence shown here is derived from an EMBL/GenBank/DDBJ whole genome shotgun (WGS) entry which is preliminary data.</text>
</comment>
<evidence type="ECO:0000256" key="5">
    <source>
        <dbReference type="ARBA" id="ARBA00023175"/>
    </source>
</evidence>
<evidence type="ECO:0000259" key="9">
    <source>
        <dbReference type="PROSITE" id="PS50067"/>
    </source>
</evidence>
<dbReference type="PANTHER" id="PTHR47968:SF13">
    <property type="entry name" value="KINESIN-LIKE PROTEIN KIF19 ISOFORM X1"/>
    <property type="match status" value="1"/>
</dbReference>
<dbReference type="PROSITE" id="PS50067">
    <property type="entry name" value="KINESIN_MOTOR_2"/>
    <property type="match status" value="1"/>
</dbReference>
<feature type="region of interest" description="Disordered" evidence="8">
    <location>
        <begin position="923"/>
        <end position="965"/>
    </location>
</feature>
<dbReference type="PRINTS" id="PR00380">
    <property type="entry name" value="KINESINHEAVY"/>
</dbReference>
<feature type="region of interest" description="Disordered" evidence="8">
    <location>
        <begin position="72"/>
        <end position="93"/>
    </location>
</feature>
<evidence type="ECO:0000256" key="8">
    <source>
        <dbReference type="SAM" id="MobiDB-lite"/>
    </source>
</evidence>
<dbReference type="SUPFAM" id="SSF52540">
    <property type="entry name" value="P-loop containing nucleoside triphosphate hydrolases"/>
    <property type="match status" value="1"/>
</dbReference>
<evidence type="ECO:0000313" key="11">
    <source>
        <dbReference type="Proteomes" id="UP000541610"/>
    </source>
</evidence>
<evidence type="ECO:0000256" key="4">
    <source>
        <dbReference type="ARBA" id="ARBA00023054"/>
    </source>
</evidence>
<dbReference type="AlphaFoldDB" id="A0A7J6N7F8"/>
<dbReference type="FunFam" id="3.40.850.10:FF:000056">
    <property type="entry name" value="Kinesin-like protein"/>
    <property type="match status" value="1"/>
</dbReference>
<feature type="compositionally biased region" description="Basic and acidic residues" evidence="8">
    <location>
        <begin position="853"/>
        <end position="863"/>
    </location>
</feature>
<dbReference type="InterPro" id="IPR027640">
    <property type="entry name" value="Kinesin-like_fam"/>
</dbReference>
<name>A0A7J6N7F8_PEROL</name>
<feature type="compositionally biased region" description="Basic and acidic residues" evidence="8">
    <location>
        <begin position="82"/>
        <end position="93"/>
    </location>
</feature>
<dbReference type="PANTHER" id="PTHR47968">
    <property type="entry name" value="CENTROMERE PROTEIN E"/>
    <property type="match status" value="1"/>
</dbReference>
<comment type="similarity">
    <text evidence="6 7">Belongs to the TRAFAC class myosin-kinesin ATPase superfamily. Kinesin family.</text>
</comment>
<feature type="region of interest" description="Disordered" evidence="8">
    <location>
        <begin position="772"/>
        <end position="869"/>
    </location>
</feature>
<dbReference type="InterPro" id="IPR036961">
    <property type="entry name" value="Kinesin_motor_dom_sf"/>
</dbReference>
<sequence length="965" mass="106917">MVVPTSPQRSNGGLVSSVTEPKAAKSIPPAGRGMVQANVSESTSPASVSRHVASTLHGDRDLSPLLERRDGEVDGCISGHPMGRDSSTEDHMKRMGSGSSNIMVAVRTRSLLPFERAQGGREVLRVLENKVVVLMDPGTTASDDYLRLNKSKERRYAFDHVFEANCSQSHVYENTAQFLIPGVLHGFNATVFAYGATGAGKTYTMLGSYTQPGTMTLTLRDLFEHVKVLKRRNEKHIQIKCSFLEVYNENIRDLLSSSSSDYLDLREDPVKGMSVAGISEVGGLESAQEIMDLLQRGNRNRTTEPTSANETSSRSHAVLQVVVEQREKGSGLVAEVLVGKLSMIDLAGSERASQTNNKGLRMIEGANINRSLLASGELHHCTGRPSRGKQSSFVPYRDSKLTRLLKDSLGGNCRTVMIANISPCHLNCEDTHNTLKYANRAKKIKTKVTRNVLNVSFHISKYTQIINELRAVVTDLRQKLATKSQSFTPQELMSPTNDPEREASERWRQELVNNVEERVQLKRSLIDTEIEAQTQQTAKAGVMLSISRWEEQAASGAAPTGTDEAPKSIGELQQDLSLIEESISSSEKNRHMLAERLRDNEEVHNDDVRAFLELMFRNQVLEVEAMESYEQAQQMLKAHEMIVHQKNLEIQKLKLSIRLMKPAASLSCVLCRSKLPLYIYQIKLRDQMLEEHRLVLTDEQRGQVDGVNSHASYIPLRTGDFTSATGDSDLPHVGNLAPSDSSAAEQARELGIPRASKIKGMKELVDEITKGPITSRQQAEPQSPQYKPPSRAKTPTPTTVKLPHIDHPPSRYKLLSRQHRKAPLASQRRSSRSSLEHTRKPRGLDYQGNTSVSKDEPQKEHNRFGKNKAGVYRYRSSVINRNTGLPSTAHAHWRKRPIRGSPTAAVGSARGSPVVYGGKYKALPSPIRHSSSNPLSKIRELAQASVRKGRPSNSPEQPPGQRGAI</sequence>
<dbReference type="Pfam" id="PF00225">
    <property type="entry name" value="Kinesin"/>
    <property type="match status" value="1"/>
</dbReference>
<dbReference type="InterPro" id="IPR027417">
    <property type="entry name" value="P-loop_NTPase"/>
</dbReference>
<dbReference type="InterPro" id="IPR001752">
    <property type="entry name" value="Kinesin_motor_dom"/>
</dbReference>
<organism evidence="10 11">
    <name type="scientific">Perkinsus olseni</name>
    <name type="common">Perkinsus atlanticus</name>
    <dbReference type="NCBI Taxonomy" id="32597"/>
    <lineage>
        <taxon>Eukaryota</taxon>
        <taxon>Sar</taxon>
        <taxon>Alveolata</taxon>
        <taxon>Perkinsozoa</taxon>
        <taxon>Perkinsea</taxon>
        <taxon>Perkinsida</taxon>
        <taxon>Perkinsidae</taxon>
        <taxon>Perkinsus</taxon>
    </lineage>
</organism>
<feature type="region of interest" description="Disordered" evidence="8">
    <location>
        <begin position="1"/>
        <end position="32"/>
    </location>
</feature>
<gene>
    <name evidence="10" type="primary">KIF19</name>
    <name evidence="10" type="ORF">FOZ60_016034</name>
</gene>
<dbReference type="GO" id="GO:0007018">
    <property type="term" value="P:microtubule-based movement"/>
    <property type="evidence" value="ECO:0007669"/>
    <property type="project" value="InterPro"/>
</dbReference>
<keyword evidence="4" id="KW-0175">Coiled coil</keyword>
<dbReference type="PROSITE" id="PS00411">
    <property type="entry name" value="KINESIN_MOTOR_1"/>
    <property type="match status" value="1"/>
</dbReference>
<evidence type="ECO:0000313" key="10">
    <source>
        <dbReference type="EMBL" id="KAF4678821.1"/>
    </source>
</evidence>
<keyword evidence="1 7" id="KW-0493">Microtubule</keyword>
<keyword evidence="5 6" id="KW-0505">Motor protein</keyword>
<dbReference type="Gene3D" id="3.40.850.10">
    <property type="entry name" value="Kinesin motor domain"/>
    <property type="match status" value="1"/>
</dbReference>
<dbReference type="OrthoDB" id="3176171at2759"/>
<dbReference type="GO" id="GO:0005524">
    <property type="term" value="F:ATP binding"/>
    <property type="evidence" value="ECO:0007669"/>
    <property type="project" value="UniProtKB-UniRule"/>
</dbReference>
<evidence type="ECO:0000256" key="7">
    <source>
        <dbReference type="RuleBase" id="RU000394"/>
    </source>
</evidence>
<dbReference type="GO" id="GO:0005874">
    <property type="term" value="C:microtubule"/>
    <property type="evidence" value="ECO:0007669"/>
    <property type="project" value="UniProtKB-KW"/>
</dbReference>
<feature type="compositionally biased region" description="Polar residues" evidence="8">
    <location>
        <begin position="1"/>
        <end position="19"/>
    </location>
</feature>
<keyword evidence="3 6" id="KW-0067">ATP-binding</keyword>
<accession>A0A7J6N7F8</accession>
<reference evidence="10 11" key="1">
    <citation type="submission" date="2020-04" db="EMBL/GenBank/DDBJ databases">
        <title>Perkinsus olseni comparative genomics.</title>
        <authorList>
            <person name="Bogema D.R."/>
        </authorList>
    </citation>
    <scope>NUCLEOTIDE SEQUENCE [LARGE SCALE GENOMIC DNA]</scope>
    <source>
        <strain evidence="10">00978-12</strain>
    </source>
</reference>
<dbReference type="GO" id="GO:0008017">
    <property type="term" value="F:microtubule binding"/>
    <property type="evidence" value="ECO:0007669"/>
    <property type="project" value="InterPro"/>
</dbReference>
<dbReference type="GO" id="GO:0003777">
    <property type="term" value="F:microtubule motor activity"/>
    <property type="evidence" value="ECO:0007669"/>
    <property type="project" value="InterPro"/>
</dbReference>
<keyword evidence="2 6" id="KW-0547">Nucleotide-binding</keyword>
<feature type="binding site" evidence="6">
    <location>
        <begin position="195"/>
        <end position="202"/>
    </location>
    <ligand>
        <name>ATP</name>
        <dbReference type="ChEBI" id="CHEBI:30616"/>
    </ligand>
</feature>
<dbReference type="Proteomes" id="UP000541610">
    <property type="component" value="Unassembled WGS sequence"/>
</dbReference>
<feature type="compositionally biased region" description="Polar residues" evidence="8">
    <location>
        <begin position="772"/>
        <end position="785"/>
    </location>
</feature>
<feature type="domain" description="Kinesin motor" evidence="9">
    <location>
        <begin position="101"/>
        <end position="444"/>
    </location>
</feature>
<feature type="region of interest" description="Disordered" evidence="8">
    <location>
        <begin position="725"/>
        <end position="755"/>
    </location>
</feature>
<evidence type="ECO:0000256" key="3">
    <source>
        <dbReference type="ARBA" id="ARBA00022840"/>
    </source>
</evidence>
<proteinExistence type="inferred from homology"/>
<evidence type="ECO:0000256" key="6">
    <source>
        <dbReference type="PROSITE-ProRule" id="PRU00283"/>
    </source>
</evidence>
<evidence type="ECO:0000256" key="2">
    <source>
        <dbReference type="ARBA" id="ARBA00022741"/>
    </source>
</evidence>
<evidence type="ECO:0000256" key="1">
    <source>
        <dbReference type="ARBA" id="ARBA00022701"/>
    </source>
</evidence>
<dbReference type="EMBL" id="JABANP010000830">
    <property type="protein sequence ID" value="KAF4678821.1"/>
    <property type="molecule type" value="Genomic_DNA"/>
</dbReference>